<organism evidence="1">
    <name type="scientific">Pyrodinium bahamense</name>
    <dbReference type="NCBI Taxonomy" id="73915"/>
    <lineage>
        <taxon>Eukaryota</taxon>
        <taxon>Sar</taxon>
        <taxon>Alveolata</taxon>
        <taxon>Dinophyceae</taxon>
        <taxon>Gonyaulacales</taxon>
        <taxon>Pyrocystaceae</taxon>
        <taxon>Pyrodinium</taxon>
    </lineage>
</organism>
<name>A0A7R9ZYE6_9DINO</name>
<dbReference type="EMBL" id="HBEG01005309">
    <property type="protein sequence ID" value="CAD8347421.1"/>
    <property type="molecule type" value="Transcribed_RNA"/>
</dbReference>
<accession>A0A7R9ZYE6</accession>
<reference evidence="1" key="1">
    <citation type="submission" date="2021-01" db="EMBL/GenBank/DDBJ databases">
        <authorList>
            <person name="Corre E."/>
            <person name="Pelletier E."/>
            <person name="Niang G."/>
            <person name="Scheremetjew M."/>
            <person name="Finn R."/>
            <person name="Kale V."/>
            <person name="Holt S."/>
            <person name="Cochrane G."/>
            <person name="Meng A."/>
            <person name="Brown T."/>
            <person name="Cohen L."/>
        </authorList>
    </citation>
    <scope>NUCLEOTIDE SEQUENCE</scope>
    <source>
        <strain evidence="1">Pbaha01</strain>
    </source>
</reference>
<gene>
    <name evidence="1" type="ORF">PBAH0796_LOCUS3160</name>
</gene>
<evidence type="ECO:0000313" key="1">
    <source>
        <dbReference type="EMBL" id="CAD8347421.1"/>
    </source>
</evidence>
<proteinExistence type="predicted"/>
<dbReference type="AlphaFoldDB" id="A0A7R9ZYE6"/>
<protein>
    <submittedName>
        <fullName evidence="1">Uncharacterized protein</fullName>
    </submittedName>
</protein>
<sequence length="183" mass="19637">MVGLKLQPSTLPTTLPVLRPARVGALTQPATNMSPAIPKVAIPQEKWTGTVYGTPEACLAKSEPGKLTAMQFDPTYWSSAYNQCLGRGLSHKDCIASLTDDTRVTPAGPLATKDITAAIACMNETGDPDKCTAHFDALAKLAGYEEEVKKSTTQKASEFCSKAGWKLLAVPVIYYGTKFIKIK</sequence>